<evidence type="ECO:0000256" key="6">
    <source>
        <dbReference type="PROSITE-ProRule" id="PRU00104"/>
    </source>
</evidence>
<dbReference type="EC" id="2.3.2.26" evidence="3"/>
<evidence type="ECO:0000256" key="7">
    <source>
        <dbReference type="SAM" id="MobiDB-lite"/>
    </source>
</evidence>
<gene>
    <name evidence="9" type="ORF">BDA99DRAFT_486688</name>
</gene>
<dbReference type="SUPFAM" id="SSF56204">
    <property type="entry name" value="Hect, E3 ligase catalytic domain"/>
    <property type="match status" value="1"/>
</dbReference>
<feature type="compositionally biased region" description="Acidic residues" evidence="7">
    <location>
        <begin position="968"/>
        <end position="986"/>
    </location>
</feature>
<name>A0AAD5JSY4_9FUNG</name>
<dbReference type="PANTHER" id="PTHR45670:SF1">
    <property type="entry name" value="E3 UBIQUITIN-PROTEIN LIGASE HECTD1"/>
    <property type="match status" value="1"/>
</dbReference>
<evidence type="ECO:0000313" key="9">
    <source>
        <dbReference type="EMBL" id="KAI9252921.1"/>
    </source>
</evidence>
<feature type="active site" description="Glycyl thioester intermediate" evidence="6">
    <location>
        <position position="1636"/>
    </location>
</feature>
<feature type="region of interest" description="Disordered" evidence="7">
    <location>
        <begin position="1108"/>
        <end position="1131"/>
    </location>
</feature>
<dbReference type="InterPro" id="IPR057948">
    <property type="entry name" value="TPR_TRIP12_N"/>
</dbReference>
<evidence type="ECO:0000256" key="1">
    <source>
        <dbReference type="ARBA" id="ARBA00000885"/>
    </source>
</evidence>
<comment type="catalytic activity">
    <reaction evidence="1">
        <text>S-ubiquitinyl-[E2 ubiquitin-conjugating enzyme]-L-cysteine + [acceptor protein]-L-lysine = [E2 ubiquitin-conjugating enzyme]-L-cysteine + N(6)-ubiquitinyl-[acceptor protein]-L-lysine.</text>
        <dbReference type="EC" id="2.3.2.26"/>
    </reaction>
</comment>
<dbReference type="Proteomes" id="UP001209540">
    <property type="component" value="Unassembled WGS sequence"/>
</dbReference>
<keyword evidence="10" id="KW-1185">Reference proteome</keyword>
<feature type="compositionally biased region" description="Low complexity" evidence="7">
    <location>
        <begin position="365"/>
        <end position="377"/>
    </location>
</feature>
<dbReference type="Pfam" id="PF00632">
    <property type="entry name" value="HECT"/>
    <property type="match status" value="1"/>
</dbReference>
<evidence type="ECO:0000256" key="3">
    <source>
        <dbReference type="ARBA" id="ARBA00012485"/>
    </source>
</evidence>
<sequence>MAIADTTQQHHHHHHLDTYVGNEEDEDDEEEQHQTSPFSHLPQHSNPFLDSIRAASTTTTQQPDFEDNMIRMQFDLFTGGGGAVSGRFRSILAGLTNNEASTSSQMAALQELSEILSISNEDTLIGMFPCDSIVRELTRILNYSETSSSGLESNTISQQDISMMDEESMIAFALNNSEGGGNSSGNIETMTLACQCLSNLLHALPSSASNIVAHGAIEILCQKLEPSDYIDLPEQALSVLEKLAVQYPRAVVQGGGLNAALKHFHFFTIHLQRSAIKTAASCFRNLDVTSNAFTSIIEILPTLIETLSYPDNTVVEDTCLCWARLIDSCRSSKEHMERIVTTDLLQKMVHLIPVPGRRNAALPAGSNNSNSNNRNNRPGGGGGNGGAFGHLLRIFRTISKYSPQLSYQLLELDLVACFYQIMTGSSTVPTTVKDMPINFTLDNKWRDSMLAMMGILVDLLPPLPIELLNPDRFLDSEPISSRTRSARYSHSEGIPPLVRRRTGSSPISTLPYQHYNANHYQQQQQQQVEAHIQLLKSNPTILQRISLILIPLLTEVYTTMANLPLRELVTHVLVKLVHFSEADTLRVISMHIPLSVFLADILAQKDHATLVVDALYQTELLFNKLPDIYSDVFEIEGVLHEINIIANMSLEDTTAAEISEGNLQQQFQQQQYMMTMPPFSSLLMNSSRLPGYRSSNHHMINNSEVGIGQGPTRRYVILLAQNFLRIYNSHVWHQQYYHHHRSPPRVLHNQEQEVTLPGQYQTRLDKLQLISHKLMNCTDNSHVSALKDFLLFLNSSSIGISGFELSHSGIIDALLFYLTGNNSSNNQESLPSSPSSLALRRNAFENLIMQHHPSVLKTLIDRLLESLNRSETFRITTPMDSFNDVSINPMAMLNRRIRVRLTGEGQRIPFEHRNLMASVPIAACLKNLEDYLMSRMGSLRSPSSSQEEGDDEDEDGNERNHYRIYSGDSDEDGDDDDVNSDDDSICDPEMVNPFDEEQGMDTDNEEDMLELNRNAMASGEQMIAGASSTTVTATRESFLTRERANQNAKRGHWKIQFYIRNTLISSQSTIYGIIHEHEQHNNRSAWVPYYRLSYKLVWISEDEDENNNRTILHDSSPTIEQQQQEPSELSNNPTCLKALQLSSTIFDLLTESSTSFVHKNIVNIHSFVNRKLTGKVQRQLEEPLIVASHCLPQWTYWFMRQYPFLFPFETRYQFLQSTSYGYSRLMARWQSLQMRNNTNQPSHQRQAMNAMDDFAGHHHHHHTSTQPLFHRVARYKAKIPRTHLLQSTTKILDQCMVGSHATLEVQFTGEEGTGLGPTLEFYAAMSKEFCKKSLNMWRNNEENSDSNEEEDDVYVSTKHGLFPMPMMTHPDTLNLFQTLGHFVAKAMVDFRLIDMPFSPAFFKVLFSTKEDPFTLIKEVDPVLGKSLDDLRSYVSQKKILETDKSLTGQKKSAAIKSIEINGTRLEDLCLDFTLPGHPDIQLKKNGENIPVTIRNLEEYLDLLVDKMVGSGIKEQMNMFRQGFNRVFNVDNLKVLTPNELVALFGNSVEDWSYQTISNAIHADHGFTLESQTVQNLLTTLAEMKEEERRDFLQFTTGSPRLPIGGWQALRPVFTVVRKQCEPPLGADDYLPSVMTCANYLKLPDYSSKHVLQQRLLKSMREGKNCFLLS</sequence>
<dbReference type="PANTHER" id="PTHR45670">
    <property type="entry name" value="E3 UBIQUITIN-PROTEIN LIGASE TRIP12"/>
    <property type="match status" value="1"/>
</dbReference>
<feature type="region of interest" description="Disordered" evidence="7">
    <location>
        <begin position="1"/>
        <end position="47"/>
    </location>
</feature>
<keyword evidence="4" id="KW-0808">Transferase</keyword>
<evidence type="ECO:0000256" key="5">
    <source>
        <dbReference type="ARBA" id="ARBA00022786"/>
    </source>
</evidence>
<organism evidence="9 10">
    <name type="scientific">Phascolomyces articulosus</name>
    <dbReference type="NCBI Taxonomy" id="60185"/>
    <lineage>
        <taxon>Eukaryota</taxon>
        <taxon>Fungi</taxon>
        <taxon>Fungi incertae sedis</taxon>
        <taxon>Mucoromycota</taxon>
        <taxon>Mucoromycotina</taxon>
        <taxon>Mucoromycetes</taxon>
        <taxon>Mucorales</taxon>
        <taxon>Lichtheimiaceae</taxon>
        <taxon>Phascolomyces</taxon>
    </lineage>
</organism>
<dbReference type="SUPFAM" id="SSF48371">
    <property type="entry name" value="ARM repeat"/>
    <property type="match status" value="2"/>
</dbReference>
<dbReference type="Gene3D" id="1.25.10.10">
    <property type="entry name" value="Leucine-rich Repeat Variant"/>
    <property type="match status" value="1"/>
</dbReference>
<dbReference type="PROSITE" id="PS50237">
    <property type="entry name" value="HECT"/>
    <property type="match status" value="1"/>
</dbReference>
<dbReference type="GO" id="GO:0016607">
    <property type="term" value="C:nuclear speck"/>
    <property type="evidence" value="ECO:0007669"/>
    <property type="project" value="TreeGrafter"/>
</dbReference>
<dbReference type="GO" id="GO:0061630">
    <property type="term" value="F:ubiquitin protein ligase activity"/>
    <property type="evidence" value="ECO:0007669"/>
    <property type="project" value="UniProtKB-EC"/>
</dbReference>
<dbReference type="Gene3D" id="3.90.1750.10">
    <property type="entry name" value="Hect, E3 ligase catalytic domains"/>
    <property type="match status" value="1"/>
</dbReference>
<accession>A0AAD5JSY4</accession>
<dbReference type="InterPro" id="IPR016024">
    <property type="entry name" value="ARM-type_fold"/>
</dbReference>
<dbReference type="GO" id="GO:0043161">
    <property type="term" value="P:proteasome-mediated ubiquitin-dependent protein catabolic process"/>
    <property type="evidence" value="ECO:0007669"/>
    <property type="project" value="TreeGrafter"/>
</dbReference>
<dbReference type="SMART" id="SM00119">
    <property type="entry name" value="HECTc"/>
    <property type="match status" value="1"/>
</dbReference>
<dbReference type="InterPro" id="IPR035983">
    <property type="entry name" value="Hect_E3_ubiquitin_ligase"/>
</dbReference>
<feature type="region of interest" description="Disordered" evidence="7">
    <location>
        <begin position="937"/>
        <end position="1000"/>
    </location>
</feature>
<feature type="compositionally biased region" description="Acidic residues" evidence="7">
    <location>
        <begin position="947"/>
        <end position="956"/>
    </location>
</feature>
<evidence type="ECO:0000256" key="4">
    <source>
        <dbReference type="ARBA" id="ARBA00022679"/>
    </source>
</evidence>
<feature type="compositionally biased region" description="Polar residues" evidence="7">
    <location>
        <begin position="34"/>
        <end position="47"/>
    </location>
</feature>
<evidence type="ECO:0000313" key="10">
    <source>
        <dbReference type="Proteomes" id="UP001209540"/>
    </source>
</evidence>
<feature type="region of interest" description="Disordered" evidence="7">
    <location>
        <begin position="360"/>
        <end position="382"/>
    </location>
</feature>
<comment type="caution">
    <text evidence="9">The sequence shown here is derived from an EMBL/GenBank/DDBJ whole genome shotgun (WGS) entry which is preliminary data.</text>
</comment>
<dbReference type="InterPro" id="IPR011989">
    <property type="entry name" value="ARM-like"/>
</dbReference>
<comment type="similarity">
    <text evidence="2">Belongs to the UPL family. K-HECT subfamily.</text>
</comment>
<evidence type="ECO:0000256" key="2">
    <source>
        <dbReference type="ARBA" id="ARBA00006331"/>
    </source>
</evidence>
<proteinExistence type="inferred from homology"/>
<dbReference type="EMBL" id="JAIXMP010000027">
    <property type="protein sequence ID" value="KAI9252921.1"/>
    <property type="molecule type" value="Genomic_DNA"/>
</dbReference>
<dbReference type="InterPro" id="IPR000569">
    <property type="entry name" value="HECT_dom"/>
</dbReference>
<feature type="domain" description="HECT" evidence="8">
    <location>
        <begin position="1288"/>
        <end position="1669"/>
    </location>
</feature>
<keyword evidence="5 6" id="KW-0833">Ubl conjugation pathway</keyword>
<dbReference type="InterPro" id="IPR045322">
    <property type="entry name" value="HECTD1/TRIP12-like"/>
</dbReference>
<evidence type="ECO:0000259" key="8">
    <source>
        <dbReference type="PROSITE" id="PS50237"/>
    </source>
</evidence>
<dbReference type="Gene3D" id="3.30.2410.10">
    <property type="entry name" value="Hect, E3 ligase catalytic domain"/>
    <property type="match status" value="1"/>
</dbReference>
<reference evidence="9" key="1">
    <citation type="journal article" date="2022" name="IScience">
        <title>Evolution of zygomycete secretomes and the origins of terrestrial fungal ecologies.</title>
        <authorList>
            <person name="Chang Y."/>
            <person name="Wang Y."/>
            <person name="Mondo S."/>
            <person name="Ahrendt S."/>
            <person name="Andreopoulos W."/>
            <person name="Barry K."/>
            <person name="Beard J."/>
            <person name="Benny G.L."/>
            <person name="Blankenship S."/>
            <person name="Bonito G."/>
            <person name="Cuomo C."/>
            <person name="Desiro A."/>
            <person name="Gervers K.A."/>
            <person name="Hundley H."/>
            <person name="Kuo A."/>
            <person name="LaButti K."/>
            <person name="Lang B.F."/>
            <person name="Lipzen A."/>
            <person name="O'Donnell K."/>
            <person name="Pangilinan J."/>
            <person name="Reynolds N."/>
            <person name="Sandor L."/>
            <person name="Smith M.E."/>
            <person name="Tsang A."/>
            <person name="Grigoriev I.V."/>
            <person name="Stajich J.E."/>
            <person name="Spatafora J.W."/>
        </authorList>
    </citation>
    <scope>NUCLEOTIDE SEQUENCE</scope>
    <source>
        <strain evidence="9">RSA 2281</strain>
    </source>
</reference>
<dbReference type="GO" id="GO:0000209">
    <property type="term" value="P:protein polyubiquitination"/>
    <property type="evidence" value="ECO:0007669"/>
    <property type="project" value="TreeGrafter"/>
</dbReference>
<dbReference type="Pfam" id="PF25579">
    <property type="entry name" value="TPR_TRIP12_N"/>
    <property type="match status" value="1"/>
</dbReference>
<dbReference type="CDD" id="cd00078">
    <property type="entry name" value="HECTc"/>
    <property type="match status" value="1"/>
</dbReference>
<reference evidence="9" key="2">
    <citation type="submission" date="2023-02" db="EMBL/GenBank/DDBJ databases">
        <authorList>
            <consortium name="DOE Joint Genome Institute"/>
            <person name="Mondo S.J."/>
            <person name="Chang Y."/>
            <person name="Wang Y."/>
            <person name="Ahrendt S."/>
            <person name="Andreopoulos W."/>
            <person name="Barry K."/>
            <person name="Beard J."/>
            <person name="Benny G.L."/>
            <person name="Blankenship S."/>
            <person name="Bonito G."/>
            <person name="Cuomo C."/>
            <person name="Desiro A."/>
            <person name="Gervers K.A."/>
            <person name="Hundley H."/>
            <person name="Kuo A."/>
            <person name="LaButti K."/>
            <person name="Lang B.F."/>
            <person name="Lipzen A."/>
            <person name="O'Donnell K."/>
            <person name="Pangilinan J."/>
            <person name="Reynolds N."/>
            <person name="Sandor L."/>
            <person name="Smith M.W."/>
            <person name="Tsang A."/>
            <person name="Grigoriev I.V."/>
            <person name="Stajich J.E."/>
            <person name="Spatafora J.W."/>
        </authorList>
    </citation>
    <scope>NUCLEOTIDE SEQUENCE</scope>
    <source>
        <strain evidence="9">RSA 2281</strain>
    </source>
</reference>
<protein>
    <recommendedName>
        <fullName evidence="3">HECT-type E3 ubiquitin transferase</fullName>
        <ecNumber evidence="3">2.3.2.26</ecNumber>
    </recommendedName>
</protein>
<feature type="compositionally biased region" description="Acidic residues" evidence="7">
    <location>
        <begin position="22"/>
        <end position="31"/>
    </location>
</feature>